<dbReference type="InterPro" id="IPR001633">
    <property type="entry name" value="EAL_dom"/>
</dbReference>
<dbReference type="Proteomes" id="UP000092495">
    <property type="component" value="Chromosome"/>
</dbReference>
<gene>
    <name evidence="2" type="ORF">BCM40_00575</name>
</gene>
<evidence type="ECO:0000313" key="2">
    <source>
        <dbReference type="EMBL" id="ANU21917.1"/>
    </source>
</evidence>
<dbReference type="STRING" id="414778.BCM40_00575"/>
<accession>A0A1C7EEV2</accession>
<protein>
    <submittedName>
        <fullName evidence="2">Diguanylate phosphodiesterase</fullName>
    </submittedName>
</protein>
<keyword evidence="3" id="KW-1185">Reference proteome</keyword>
<dbReference type="EMBL" id="CP016543">
    <property type="protein sequence ID" value="ANU21917.1"/>
    <property type="molecule type" value="Genomic_DNA"/>
</dbReference>
<dbReference type="Pfam" id="PF00563">
    <property type="entry name" value="EAL"/>
    <property type="match status" value="1"/>
</dbReference>
<evidence type="ECO:0000259" key="1">
    <source>
        <dbReference type="PROSITE" id="PS50883"/>
    </source>
</evidence>
<dbReference type="PANTHER" id="PTHR33121:SF70">
    <property type="entry name" value="SIGNALING PROTEIN YKOW"/>
    <property type="match status" value="1"/>
</dbReference>
<dbReference type="SUPFAM" id="SSF141868">
    <property type="entry name" value="EAL domain-like"/>
    <property type="match status" value="1"/>
</dbReference>
<dbReference type="Gene3D" id="3.20.20.450">
    <property type="entry name" value="EAL domain"/>
    <property type="match status" value="1"/>
</dbReference>
<reference evidence="2" key="1">
    <citation type="submission" date="2016-10" db="EMBL/GenBank/DDBJ databases">
        <authorList>
            <person name="See-Too W.S."/>
        </authorList>
    </citation>
    <scope>NUCLEOTIDE SEQUENCE</scope>
    <source>
        <strain evidence="2">DSM 22276</strain>
    </source>
</reference>
<dbReference type="PANTHER" id="PTHR33121">
    <property type="entry name" value="CYCLIC DI-GMP PHOSPHODIESTERASE PDEF"/>
    <property type="match status" value="1"/>
</dbReference>
<proteinExistence type="predicted"/>
<sequence>MQCNSCTVAAIKFEIKLEGQTNLSALPMVIEHLKRREIDVVLKGNKLQIDEKGAREFLDFCNDLLVMEAATFRINQEAWQPLQEMSKVFAMEWIDAVIKDERIICHYQPIVDGDENIYAYEMLARFQNEDGSMIYPNEIFPAAKTRGRLYALDRVCRMTAVKYAAALNGTKAFINFIPTSIYSPEFCLRSTIELSEKLGVNPNSLVFEVVETEKVDDINHLKKILSYYRSRGFDYALDDVGEGYSTIELLADLQPKYMKLDMQFVQGVATDTKKQEIAKKFLEKAQEIGSIPLAEGIETRQDFDWLKQLGYQLFQGYYFGKPSATPVAVVQTLTTS</sequence>
<dbReference type="PROSITE" id="PS50883">
    <property type="entry name" value="EAL"/>
    <property type="match status" value="1"/>
</dbReference>
<dbReference type="GO" id="GO:0071111">
    <property type="term" value="F:cyclic-guanylate-specific phosphodiesterase activity"/>
    <property type="evidence" value="ECO:0007669"/>
    <property type="project" value="InterPro"/>
</dbReference>
<name>A0A1C7EEV2_9BACL</name>
<organism evidence="2 3">
    <name type="scientific">Planococcus donghaensis</name>
    <dbReference type="NCBI Taxonomy" id="414778"/>
    <lineage>
        <taxon>Bacteria</taxon>
        <taxon>Bacillati</taxon>
        <taxon>Bacillota</taxon>
        <taxon>Bacilli</taxon>
        <taxon>Bacillales</taxon>
        <taxon>Caryophanaceae</taxon>
        <taxon>Planococcus</taxon>
    </lineage>
</organism>
<feature type="domain" description="EAL" evidence="1">
    <location>
        <begin position="86"/>
        <end position="336"/>
    </location>
</feature>
<dbReference type="InterPro" id="IPR035919">
    <property type="entry name" value="EAL_sf"/>
</dbReference>
<dbReference type="SMART" id="SM00052">
    <property type="entry name" value="EAL"/>
    <property type="match status" value="1"/>
</dbReference>
<dbReference type="InterPro" id="IPR050706">
    <property type="entry name" value="Cyclic-di-GMP_PDE-like"/>
</dbReference>
<dbReference type="RefSeq" id="WP_065525052.1">
    <property type="nucleotide sequence ID" value="NZ_CP016543.2"/>
</dbReference>
<dbReference type="CDD" id="cd01948">
    <property type="entry name" value="EAL"/>
    <property type="match status" value="1"/>
</dbReference>
<evidence type="ECO:0000313" key="3">
    <source>
        <dbReference type="Proteomes" id="UP000092495"/>
    </source>
</evidence>
<dbReference type="KEGG" id="pdg:BCM40_00575"/>
<dbReference type="OrthoDB" id="581425at2"/>
<dbReference type="AlphaFoldDB" id="A0A1C7EEV2"/>